<evidence type="ECO:0000313" key="2">
    <source>
        <dbReference type="EMBL" id="GFC85395.1"/>
    </source>
</evidence>
<comment type="caution">
    <text evidence="2">The sequence shown here is derived from an EMBL/GenBank/DDBJ whole genome shotgun (WGS) entry which is preliminary data.</text>
</comment>
<proteinExistence type="predicted"/>
<feature type="region of interest" description="Disordered" evidence="1">
    <location>
        <begin position="1"/>
        <end position="29"/>
    </location>
</feature>
<gene>
    <name evidence="2" type="ORF">Tci_857365</name>
</gene>
<dbReference type="EMBL" id="BKCJ011099725">
    <property type="protein sequence ID" value="GFC85395.1"/>
    <property type="molecule type" value="Genomic_DNA"/>
</dbReference>
<sequence>SPDTREQYGQPVMKREEDDGISIALDPQV</sequence>
<name>A0A699RHD5_TANCI</name>
<accession>A0A699RHD5</accession>
<dbReference type="AlphaFoldDB" id="A0A699RHD5"/>
<protein>
    <submittedName>
        <fullName evidence="2">Uncharacterized protein</fullName>
    </submittedName>
</protein>
<evidence type="ECO:0000256" key="1">
    <source>
        <dbReference type="SAM" id="MobiDB-lite"/>
    </source>
</evidence>
<organism evidence="2">
    <name type="scientific">Tanacetum cinerariifolium</name>
    <name type="common">Dalmatian daisy</name>
    <name type="synonym">Chrysanthemum cinerariifolium</name>
    <dbReference type="NCBI Taxonomy" id="118510"/>
    <lineage>
        <taxon>Eukaryota</taxon>
        <taxon>Viridiplantae</taxon>
        <taxon>Streptophyta</taxon>
        <taxon>Embryophyta</taxon>
        <taxon>Tracheophyta</taxon>
        <taxon>Spermatophyta</taxon>
        <taxon>Magnoliopsida</taxon>
        <taxon>eudicotyledons</taxon>
        <taxon>Gunneridae</taxon>
        <taxon>Pentapetalae</taxon>
        <taxon>asterids</taxon>
        <taxon>campanulids</taxon>
        <taxon>Asterales</taxon>
        <taxon>Asteraceae</taxon>
        <taxon>Asteroideae</taxon>
        <taxon>Anthemideae</taxon>
        <taxon>Anthemidinae</taxon>
        <taxon>Tanacetum</taxon>
    </lineage>
</organism>
<feature type="non-terminal residue" evidence="2">
    <location>
        <position position="1"/>
    </location>
</feature>
<reference evidence="2" key="1">
    <citation type="journal article" date="2019" name="Sci. Rep.">
        <title>Draft genome of Tanacetum cinerariifolium, the natural source of mosquito coil.</title>
        <authorList>
            <person name="Yamashiro T."/>
            <person name="Shiraishi A."/>
            <person name="Satake H."/>
            <person name="Nakayama K."/>
        </authorList>
    </citation>
    <scope>NUCLEOTIDE SEQUENCE</scope>
</reference>